<sequence length="180" mass="19671">MRTSVRGSNGKGLAHMKRTNARQRSRRYRQSGFTLLEMLVVLVIVGLLVAVVTLAPSRNRRTDLAEEAQRLANLLESAGDEAQVRSMPIAWQPVGGGYRFVQRTESGAWAPMSDDLYRARRWGAEVTGVSVRYTGGGETPSQIVLGSESIDVPVTITLWSGDVRMAVVGTGIGNFVVRRP</sequence>
<gene>
    <name evidence="14" type="primary">gspH</name>
    <name evidence="14" type="ORF">DPV79_34760</name>
</gene>
<evidence type="ECO:0000256" key="12">
    <source>
        <dbReference type="SAM" id="Phobius"/>
    </source>
</evidence>
<dbReference type="Proteomes" id="UP000252458">
    <property type="component" value="Unassembled WGS sequence"/>
</dbReference>
<dbReference type="SUPFAM" id="SSF54523">
    <property type="entry name" value="Pili subunits"/>
    <property type="match status" value="1"/>
</dbReference>
<evidence type="ECO:0000313" key="14">
    <source>
        <dbReference type="EMBL" id="RBB33496.1"/>
    </source>
</evidence>
<keyword evidence="5" id="KW-0997">Cell inner membrane</keyword>
<reference evidence="14 15" key="1">
    <citation type="submission" date="2018-06" db="EMBL/GenBank/DDBJ databases">
        <title>Draft genome sequence of Burkholderia reimsis strain BE51 isolated from a French agricultural soil.</title>
        <authorList>
            <person name="Esmaeel Q."/>
        </authorList>
    </citation>
    <scope>NUCLEOTIDE SEQUENCE [LARGE SCALE GENOMIC DNA]</scope>
    <source>
        <strain evidence="14 15">BE51</strain>
    </source>
</reference>
<evidence type="ECO:0000259" key="13">
    <source>
        <dbReference type="Pfam" id="PF12019"/>
    </source>
</evidence>
<evidence type="ECO:0000256" key="9">
    <source>
        <dbReference type="ARBA" id="ARBA00025772"/>
    </source>
</evidence>
<dbReference type="Pfam" id="PF07963">
    <property type="entry name" value="N_methyl"/>
    <property type="match status" value="1"/>
</dbReference>
<feature type="region of interest" description="Disordered" evidence="11">
    <location>
        <begin position="1"/>
        <end position="25"/>
    </location>
</feature>
<evidence type="ECO:0000256" key="5">
    <source>
        <dbReference type="ARBA" id="ARBA00022519"/>
    </source>
</evidence>
<keyword evidence="6 12" id="KW-0812">Transmembrane</keyword>
<comment type="similarity">
    <text evidence="9">Belongs to the GSP H family.</text>
</comment>
<evidence type="ECO:0000256" key="8">
    <source>
        <dbReference type="ARBA" id="ARBA00023136"/>
    </source>
</evidence>
<feature type="transmembrane region" description="Helical" evidence="12">
    <location>
        <begin position="32"/>
        <end position="55"/>
    </location>
</feature>
<dbReference type="InterPro" id="IPR022346">
    <property type="entry name" value="T2SS_GspH"/>
</dbReference>
<dbReference type="InterPro" id="IPR012902">
    <property type="entry name" value="N_methyl_site"/>
</dbReference>
<evidence type="ECO:0000256" key="1">
    <source>
        <dbReference type="ARBA" id="ARBA00004377"/>
    </source>
</evidence>
<evidence type="ECO:0000256" key="11">
    <source>
        <dbReference type="SAM" id="MobiDB-lite"/>
    </source>
</evidence>
<name>A0A365QKQ8_9BURK</name>
<accession>A0A365QKQ8</accession>
<proteinExistence type="inferred from homology"/>
<evidence type="ECO:0000313" key="15">
    <source>
        <dbReference type="Proteomes" id="UP000252458"/>
    </source>
</evidence>
<evidence type="ECO:0000256" key="2">
    <source>
        <dbReference type="ARBA" id="ARBA00021549"/>
    </source>
</evidence>
<feature type="compositionally biased region" description="Basic residues" evidence="11">
    <location>
        <begin position="14"/>
        <end position="25"/>
    </location>
</feature>
<evidence type="ECO:0000256" key="6">
    <source>
        <dbReference type="ARBA" id="ARBA00022692"/>
    </source>
</evidence>
<evidence type="ECO:0000256" key="4">
    <source>
        <dbReference type="ARBA" id="ARBA00022481"/>
    </source>
</evidence>
<dbReference type="GO" id="GO:0015628">
    <property type="term" value="P:protein secretion by the type II secretion system"/>
    <property type="evidence" value="ECO:0007669"/>
    <property type="project" value="InterPro"/>
</dbReference>
<comment type="subcellular location">
    <subcellularLocation>
        <location evidence="1">Cell inner membrane</location>
        <topology evidence="1">Single-pass membrane protein</topology>
    </subcellularLocation>
</comment>
<dbReference type="Pfam" id="PF12019">
    <property type="entry name" value="GspH"/>
    <property type="match status" value="1"/>
</dbReference>
<dbReference type="PROSITE" id="PS00409">
    <property type="entry name" value="PROKAR_NTER_METHYL"/>
    <property type="match status" value="1"/>
</dbReference>
<dbReference type="NCBIfam" id="TIGR02532">
    <property type="entry name" value="IV_pilin_GFxxxE"/>
    <property type="match status" value="1"/>
</dbReference>
<organism evidence="14 15">
    <name type="scientific">Burkholderia reimsis</name>
    <dbReference type="NCBI Taxonomy" id="2234132"/>
    <lineage>
        <taxon>Bacteria</taxon>
        <taxon>Pseudomonadati</taxon>
        <taxon>Pseudomonadota</taxon>
        <taxon>Betaproteobacteria</taxon>
        <taxon>Burkholderiales</taxon>
        <taxon>Burkholderiaceae</taxon>
        <taxon>Burkholderia</taxon>
    </lineage>
</organism>
<dbReference type="AlphaFoldDB" id="A0A365QKQ8"/>
<keyword evidence="15" id="KW-1185">Reference proteome</keyword>
<evidence type="ECO:0000256" key="10">
    <source>
        <dbReference type="ARBA" id="ARBA00030775"/>
    </source>
</evidence>
<evidence type="ECO:0000256" key="7">
    <source>
        <dbReference type="ARBA" id="ARBA00022989"/>
    </source>
</evidence>
<dbReference type="InterPro" id="IPR045584">
    <property type="entry name" value="Pilin-like"/>
</dbReference>
<comment type="caution">
    <text evidence="14">The sequence shown here is derived from an EMBL/GenBank/DDBJ whole genome shotgun (WGS) entry which is preliminary data.</text>
</comment>
<keyword evidence="7 12" id="KW-1133">Transmembrane helix</keyword>
<feature type="domain" description="General secretion pathway GspH" evidence="13">
    <location>
        <begin position="67"/>
        <end position="158"/>
    </location>
</feature>
<keyword evidence="8 12" id="KW-0472">Membrane</keyword>
<dbReference type="GO" id="GO:0005886">
    <property type="term" value="C:plasma membrane"/>
    <property type="evidence" value="ECO:0007669"/>
    <property type="project" value="UniProtKB-SubCell"/>
</dbReference>
<dbReference type="Gene3D" id="3.55.40.10">
    <property type="entry name" value="minor pseudopilin epsh domain"/>
    <property type="match status" value="1"/>
</dbReference>
<keyword evidence="3" id="KW-1003">Cell membrane</keyword>
<protein>
    <recommendedName>
        <fullName evidence="2">Type II secretion system protein H</fullName>
    </recommendedName>
    <alternativeName>
        <fullName evidence="10">General secretion pathway protein H</fullName>
    </alternativeName>
</protein>
<evidence type="ECO:0000256" key="3">
    <source>
        <dbReference type="ARBA" id="ARBA00022475"/>
    </source>
</evidence>
<keyword evidence="4" id="KW-0488">Methylation</keyword>
<dbReference type="GO" id="GO:0015627">
    <property type="term" value="C:type II protein secretion system complex"/>
    <property type="evidence" value="ECO:0007669"/>
    <property type="project" value="InterPro"/>
</dbReference>
<dbReference type="EMBL" id="QMFZ01000044">
    <property type="protein sequence ID" value="RBB33496.1"/>
    <property type="molecule type" value="Genomic_DNA"/>
</dbReference>